<dbReference type="AlphaFoldDB" id="A0A9P9ALN9"/>
<dbReference type="Proteomes" id="UP000777438">
    <property type="component" value="Unassembled WGS sequence"/>
</dbReference>
<reference evidence="1 2" key="1">
    <citation type="journal article" date="2021" name="Nat. Commun.">
        <title>Genetic determinants of endophytism in the Arabidopsis root mycobiome.</title>
        <authorList>
            <person name="Mesny F."/>
            <person name="Miyauchi S."/>
            <person name="Thiergart T."/>
            <person name="Pickel B."/>
            <person name="Atanasova L."/>
            <person name="Karlsson M."/>
            <person name="Huettel B."/>
            <person name="Barry K.W."/>
            <person name="Haridas S."/>
            <person name="Chen C."/>
            <person name="Bauer D."/>
            <person name="Andreopoulos W."/>
            <person name="Pangilinan J."/>
            <person name="LaButti K."/>
            <person name="Riley R."/>
            <person name="Lipzen A."/>
            <person name="Clum A."/>
            <person name="Drula E."/>
            <person name="Henrissat B."/>
            <person name="Kohler A."/>
            <person name="Grigoriev I.V."/>
            <person name="Martin F.M."/>
            <person name="Hacquard S."/>
        </authorList>
    </citation>
    <scope>NUCLEOTIDE SEQUENCE [LARGE SCALE GENOMIC DNA]</scope>
    <source>
        <strain evidence="1 2">MPI-CAGE-CH-0241</strain>
    </source>
</reference>
<name>A0A9P9ALN9_9HYPO</name>
<proteinExistence type="predicted"/>
<gene>
    <name evidence="1" type="ORF">B0T10DRAFT_552607</name>
</gene>
<organism evidence="1 2">
    <name type="scientific">Thelonectria olida</name>
    <dbReference type="NCBI Taxonomy" id="1576542"/>
    <lineage>
        <taxon>Eukaryota</taxon>
        <taxon>Fungi</taxon>
        <taxon>Dikarya</taxon>
        <taxon>Ascomycota</taxon>
        <taxon>Pezizomycotina</taxon>
        <taxon>Sordariomycetes</taxon>
        <taxon>Hypocreomycetidae</taxon>
        <taxon>Hypocreales</taxon>
        <taxon>Nectriaceae</taxon>
        <taxon>Thelonectria</taxon>
    </lineage>
</organism>
<evidence type="ECO:0000313" key="2">
    <source>
        <dbReference type="Proteomes" id="UP000777438"/>
    </source>
</evidence>
<sequence length="162" mass="18874">MGRRRLKGRNAWQIQRKKEDNQILRYGGSADFEALNKRYVGYMFQEIDANRDVKEATKETWVENQLLRALLKKHGISAEEIDVFQRSGGLVSDDPWPMAHWQQIAASTQVKDLYKAMAYRPPIFVEIPNKGGRVTLADRQPIYVSRPYYSKQQRDRMEALGI</sequence>
<comment type="caution">
    <text evidence="1">The sequence shown here is derived from an EMBL/GenBank/DDBJ whole genome shotgun (WGS) entry which is preliminary data.</text>
</comment>
<protein>
    <submittedName>
        <fullName evidence="1">Uncharacterized protein</fullName>
    </submittedName>
</protein>
<evidence type="ECO:0000313" key="1">
    <source>
        <dbReference type="EMBL" id="KAH6874902.1"/>
    </source>
</evidence>
<keyword evidence="2" id="KW-1185">Reference proteome</keyword>
<accession>A0A9P9ALN9</accession>
<dbReference type="EMBL" id="JAGPYM010000036">
    <property type="protein sequence ID" value="KAH6874902.1"/>
    <property type="molecule type" value="Genomic_DNA"/>
</dbReference>